<keyword evidence="5" id="KW-1185">Reference proteome</keyword>
<keyword evidence="1" id="KW-0812">Transmembrane</keyword>
<sequence>MNDLIKKYRINELSPEDLSVLRGNANAMDNQDLENLILDDWLHEEIDTSSVDDKLLQKIKGKIDQKVKPESNRFSLILRWTQLAAAVLLPVFVVLSFYLYHENTALLSNEIVVETGLGERASVTLPDGSIASLNSESRLVYLPKDYNKKERNIHFGGEGYFQVKHDMNIPFLIDAQGLQVKVLGTKFNLLVRKTDRTAELALEEGRVSLLSTHTNKQVILNKNQKAILDYATGNITVIYDEHIKDISAWRRGDMVFRNTPLSQVIRTIEENYNVRIKIESEEYLNDPFTSTLPVSNLNEVLEVLEHSYHLKAVINGKEIFLK</sequence>
<feature type="domain" description="FecR protein" evidence="2">
    <location>
        <begin position="112"/>
        <end position="207"/>
    </location>
</feature>
<evidence type="ECO:0000313" key="4">
    <source>
        <dbReference type="EMBL" id="MBB4620933.1"/>
    </source>
</evidence>
<dbReference type="Proteomes" id="UP000533637">
    <property type="component" value="Unassembled WGS sequence"/>
</dbReference>
<protein>
    <submittedName>
        <fullName evidence="4">Ferric-dicitrate binding protein FerR (Iron transport regulator)</fullName>
    </submittedName>
</protein>
<feature type="domain" description="Protein FecR C-terminal" evidence="3">
    <location>
        <begin position="254"/>
        <end position="320"/>
    </location>
</feature>
<evidence type="ECO:0000313" key="5">
    <source>
        <dbReference type="Proteomes" id="UP000533637"/>
    </source>
</evidence>
<dbReference type="Pfam" id="PF16344">
    <property type="entry name" value="FecR_C"/>
    <property type="match status" value="1"/>
</dbReference>
<dbReference type="InterPro" id="IPR012373">
    <property type="entry name" value="Ferrdict_sens_TM"/>
</dbReference>
<dbReference type="PANTHER" id="PTHR30273:SF2">
    <property type="entry name" value="PROTEIN FECR"/>
    <property type="match status" value="1"/>
</dbReference>
<dbReference type="EMBL" id="JACHOC010000001">
    <property type="protein sequence ID" value="MBB4620933.1"/>
    <property type="molecule type" value="Genomic_DNA"/>
</dbReference>
<evidence type="ECO:0000259" key="3">
    <source>
        <dbReference type="Pfam" id="PF16344"/>
    </source>
</evidence>
<dbReference type="InterPro" id="IPR006860">
    <property type="entry name" value="FecR"/>
</dbReference>
<keyword evidence="1" id="KW-1133">Transmembrane helix</keyword>
<gene>
    <name evidence="4" type="ORF">GGQ57_000807</name>
</gene>
<dbReference type="Gene3D" id="2.60.120.1440">
    <property type="match status" value="1"/>
</dbReference>
<dbReference type="PANTHER" id="PTHR30273">
    <property type="entry name" value="PERIPLASMIC SIGNAL SENSOR AND SIGMA FACTOR ACTIVATOR FECR-RELATED"/>
    <property type="match status" value="1"/>
</dbReference>
<dbReference type="Gene3D" id="3.55.50.30">
    <property type="match status" value="1"/>
</dbReference>
<evidence type="ECO:0000259" key="2">
    <source>
        <dbReference type="Pfam" id="PF04773"/>
    </source>
</evidence>
<name>A0ABR6KHX2_9BACT</name>
<dbReference type="RefSeq" id="WP_183669044.1">
    <property type="nucleotide sequence ID" value="NZ_BMPB01000022.1"/>
</dbReference>
<evidence type="ECO:0000256" key="1">
    <source>
        <dbReference type="SAM" id="Phobius"/>
    </source>
</evidence>
<comment type="caution">
    <text evidence="4">The sequence shown here is derived from an EMBL/GenBank/DDBJ whole genome shotgun (WGS) entry which is preliminary data.</text>
</comment>
<accession>A0ABR6KHX2</accession>
<organism evidence="4 5">
    <name type="scientific">Parabacteroides faecis</name>
    <dbReference type="NCBI Taxonomy" id="1217282"/>
    <lineage>
        <taxon>Bacteria</taxon>
        <taxon>Pseudomonadati</taxon>
        <taxon>Bacteroidota</taxon>
        <taxon>Bacteroidia</taxon>
        <taxon>Bacteroidales</taxon>
        <taxon>Tannerellaceae</taxon>
        <taxon>Parabacteroides</taxon>
    </lineage>
</organism>
<dbReference type="InterPro" id="IPR032508">
    <property type="entry name" value="FecR_C"/>
</dbReference>
<proteinExistence type="predicted"/>
<dbReference type="Pfam" id="PF04773">
    <property type="entry name" value="FecR"/>
    <property type="match status" value="1"/>
</dbReference>
<feature type="transmembrane region" description="Helical" evidence="1">
    <location>
        <begin position="76"/>
        <end position="100"/>
    </location>
</feature>
<reference evidence="4 5" key="1">
    <citation type="submission" date="2020-08" db="EMBL/GenBank/DDBJ databases">
        <title>Genomic Encyclopedia of Type Strains, Phase IV (KMG-IV): sequencing the most valuable type-strain genomes for metagenomic binning, comparative biology and taxonomic classification.</title>
        <authorList>
            <person name="Goeker M."/>
        </authorList>
    </citation>
    <scope>NUCLEOTIDE SEQUENCE [LARGE SCALE GENOMIC DNA]</scope>
    <source>
        <strain evidence="4 5">DSM 102983</strain>
    </source>
</reference>
<keyword evidence="1" id="KW-0472">Membrane</keyword>